<dbReference type="EMBL" id="CP159925">
    <property type="protein sequence ID" value="XCO73999.1"/>
    <property type="molecule type" value="Genomic_DNA"/>
</dbReference>
<evidence type="ECO:0008006" key="3">
    <source>
        <dbReference type="Google" id="ProtNLM"/>
    </source>
</evidence>
<proteinExistence type="predicted"/>
<sequence length="143" mass="15646">MDIHRADLAYRRRSLALLGALALLCGLGLWQWRDWLLAVQAHALASPATEARRWLGLAIAAMLAAPVPPLALWGRSLRRLGRAAADQERFPPREWKTYRDVRVLRGEVARVWALRSAGMGRVAQIAAGGCAAAASLALFWAKG</sequence>
<reference evidence="2" key="1">
    <citation type="submission" date="2024-06" db="EMBL/GenBank/DDBJ databases">
        <authorList>
            <person name="Li S."/>
        </authorList>
    </citation>
    <scope>NUCLEOTIDE SEQUENCE</scope>
    <source>
        <strain evidence="2">SR10</strain>
    </source>
</reference>
<dbReference type="RefSeq" id="WP_363796872.1">
    <property type="nucleotide sequence ID" value="NZ_CP159925.1"/>
</dbReference>
<feature type="transmembrane region" description="Helical" evidence="1">
    <location>
        <begin position="122"/>
        <end position="141"/>
    </location>
</feature>
<protein>
    <recommendedName>
        <fullName evidence="3">Transmembrane protein</fullName>
    </recommendedName>
</protein>
<keyword evidence="1" id="KW-0812">Transmembrane</keyword>
<feature type="transmembrane region" description="Helical" evidence="1">
    <location>
        <begin position="55"/>
        <end position="73"/>
    </location>
</feature>
<evidence type="ECO:0000313" key="2">
    <source>
        <dbReference type="EMBL" id="XCO73999.1"/>
    </source>
</evidence>
<keyword evidence="1" id="KW-0472">Membrane</keyword>
<evidence type="ECO:0000256" key="1">
    <source>
        <dbReference type="SAM" id="Phobius"/>
    </source>
</evidence>
<name>A0AAU8MLK8_9GAMM</name>
<accession>A0AAU8MLK8</accession>
<gene>
    <name evidence="2" type="ORF">ABU614_16610</name>
</gene>
<keyword evidence="1" id="KW-1133">Transmembrane helix</keyword>
<dbReference type="AlphaFoldDB" id="A0AAU8MLK8"/>
<organism evidence="2">
    <name type="scientific">Lysobacter firmicutimachus</name>
    <dbReference type="NCBI Taxonomy" id="1792846"/>
    <lineage>
        <taxon>Bacteria</taxon>
        <taxon>Pseudomonadati</taxon>
        <taxon>Pseudomonadota</taxon>
        <taxon>Gammaproteobacteria</taxon>
        <taxon>Lysobacterales</taxon>
        <taxon>Lysobacteraceae</taxon>
        <taxon>Lysobacter</taxon>
    </lineage>
</organism>